<dbReference type="Proteomes" id="UP000298663">
    <property type="component" value="Unassembled WGS sequence"/>
</dbReference>
<protein>
    <submittedName>
        <fullName evidence="1">Uncharacterized protein</fullName>
    </submittedName>
</protein>
<gene>
    <name evidence="1" type="ORF">L596_009327</name>
</gene>
<keyword evidence="2" id="KW-1185">Reference proteome</keyword>
<dbReference type="Gene3D" id="1.25.10.10">
    <property type="entry name" value="Leucine-rich Repeat Variant"/>
    <property type="match status" value="1"/>
</dbReference>
<evidence type="ECO:0000313" key="1">
    <source>
        <dbReference type="EMBL" id="TKR95115.1"/>
    </source>
</evidence>
<sequence>MELFMFLAQQLVFDVENNGLQSRESLQRIEQCIKGLINSCFQNQRVKETLIREERFMVVIGRILDANPDLATDVCDLIRNLAFHIDPLYHMALSQFVPKLCDNLLRVVNTYHNTQMWNEVGFKNTLDALWNLVAQSKQNKIAICQNPFALKVIIMGMNTTSHEEASGLLRCMRGTLFSHYLTLKPCFDESLFVDYLVNLLYCNSTKSVENVLLLLKDLIPLESPGILNYFRSDLMHIRQMRQQLKHTLCASWNPRISSTARYILEEQVGEQNADLMTEEQEEASTVLYGDCLDPYDDDLLEEFHPPLPDPLTPAINYQFNQGTYELIDLPQLEMGTPKRSR</sequence>
<dbReference type="OrthoDB" id="10439812at2759"/>
<accession>A0A4V6A6L6</accession>
<dbReference type="InterPro" id="IPR011989">
    <property type="entry name" value="ARM-like"/>
</dbReference>
<proteinExistence type="predicted"/>
<organism evidence="1 2">
    <name type="scientific">Steinernema carpocapsae</name>
    <name type="common">Entomopathogenic nematode</name>
    <dbReference type="NCBI Taxonomy" id="34508"/>
    <lineage>
        <taxon>Eukaryota</taxon>
        <taxon>Metazoa</taxon>
        <taxon>Ecdysozoa</taxon>
        <taxon>Nematoda</taxon>
        <taxon>Chromadorea</taxon>
        <taxon>Rhabditida</taxon>
        <taxon>Tylenchina</taxon>
        <taxon>Panagrolaimomorpha</taxon>
        <taxon>Strongyloidoidea</taxon>
        <taxon>Steinernematidae</taxon>
        <taxon>Steinernema</taxon>
    </lineage>
</organism>
<dbReference type="AlphaFoldDB" id="A0A4V6A6L6"/>
<dbReference type="InterPro" id="IPR016024">
    <property type="entry name" value="ARM-type_fold"/>
</dbReference>
<dbReference type="SUPFAM" id="SSF48371">
    <property type="entry name" value="ARM repeat"/>
    <property type="match status" value="1"/>
</dbReference>
<reference evidence="1 2" key="1">
    <citation type="journal article" date="2015" name="Genome Biol.">
        <title>Comparative genomics of Steinernema reveals deeply conserved gene regulatory networks.</title>
        <authorList>
            <person name="Dillman A.R."/>
            <person name="Macchietto M."/>
            <person name="Porter C.F."/>
            <person name="Rogers A."/>
            <person name="Williams B."/>
            <person name="Antoshechkin I."/>
            <person name="Lee M.M."/>
            <person name="Goodwin Z."/>
            <person name="Lu X."/>
            <person name="Lewis E.E."/>
            <person name="Goodrich-Blair H."/>
            <person name="Stock S.P."/>
            <person name="Adams B.J."/>
            <person name="Sternberg P.W."/>
            <person name="Mortazavi A."/>
        </authorList>
    </citation>
    <scope>NUCLEOTIDE SEQUENCE [LARGE SCALE GENOMIC DNA]</scope>
    <source>
        <strain evidence="1 2">ALL</strain>
    </source>
</reference>
<comment type="caution">
    <text evidence="1">The sequence shown here is derived from an EMBL/GenBank/DDBJ whole genome shotgun (WGS) entry which is preliminary data.</text>
</comment>
<name>A0A4V6A6L6_STECR</name>
<evidence type="ECO:0000313" key="2">
    <source>
        <dbReference type="Proteomes" id="UP000298663"/>
    </source>
</evidence>
<dbReference type="EMBL" id="AZBU02000002">
    <property type="protein sequence ID" value="TKR95115.1"/>
    <property type="molecule type" value="Genomic_DNA"/>
</dbReference>
<reference evidence="1 2" key="2">
    <citation type="journal article" date="2019" name="G3 (Bethesda)">
        <title>Hybrid Assembly of the Genome of the Entomopathogenic Nematode Steinernema carpocapsae Identifies the X-Chromosome.</title>
        <authorList>
            <person name="Serra L."/>
            <person name="Macchietto M."/>
            <person name="Macias-Munoz A."/>
            <person name="McGill C.J."/>
            <person name="Rodriguez I.M."/>
            <person name="Rodriguez B."/>
            <person name="Murad R."/>
            <person name="Mortazavi A."/>
        </authorList>
    </citation>
    <scope>NUCLEOTIDE SEQUENCE [LARGE SCALE GENOMIC DNA]</scope>
    <source>
        <strain evidence="1 2">ALL</strain>
    </source>
</reference>
<dbReference type="STRING" id="34508.A0A4V6A6L6"/>